<dbReference type="SUPFAM" id="SSF51182">
    <property type="entry name" value="RmlC-like cupins"/>
    <property type="match status" value="1"/>
</dbReference>
<dbReference type="PANTHER" id="PTHR43280">
    <property type="entry name" value="ARAC-FAMILY TRANSCRIPTIONAL REGULATOR"/>
    <property type="match status" value="1"/>
</dbReference>
<feature type="domain" description="HTH araC/xylS-type" evidence="4">
    <location>
        <begin position="185"/>
        <end position="283"/>
    </location>
</feature>
<reference evidence="5 6" key="1">
    <citation type="submission" date="2016-05" db="EMBL/GenBank/DDBJ databases">
        <title>Microbial solvent formation.</title>
        <authorList>
            <person name="Poehlein A."/>
            <person name="Montoya Solano J.D."/>
            <person name="Flitsch S."/>
            <person name="Krabben P."/>
            <person name="Duerre P."/>
            <person name="Daniel R."/>
        </authorList>
    </citation>
    <scope>NUCLEOTIDE SEQUENCE [LARGE SCALE GENOMIC DNA]</scope>
    <source>
        <strain evidence="5 6">DSM 2619</strain>
    </source>
</reference>
<dbReference type="InterPro" id="IPR009057">
    <property type="entry name" value="Homeodomain-like_sf"/>
</dbReference>
<dbReference type="Pfam" id="PF12833">
    <property type="entry name" value="HTH_18"/>
    <property type="match status" value="1"/>
</dbReference>
<dbReference type="CDD" id="cd02208">
    <property type="entry name" value="cupin_RmlC-like"/>
    <property type="match status" value="1"/>
</dbReference>
<dbReference type="GO" id="GO:0043565">
    <property type="term" value="F:sequence-specific DNA binding"/>
    <property type="evidence" value="ECO:0007669"/>
    <property type="project" value="InterPro"/>
</dbReference>
<gene>
    <name evidence="5" type="primary">melR_3</name>
    <name evidence="5" type="ORF">CLPUN_12360</name>
</gene>
<organism evidence="5 6">
    <name type="scientific">Clostridium puniceum</name>
    <dbReference type="NCBI Taxonomy" id="29367"/>
    <lineage>
        <taxon>Bacteria</taxon>
        <taxon>Bacillati</taxon>
        <taxon>Bacillota</taxon>
        <taxon>Clostridia</taxon>
        <taxon>Eubacteriales</taxon>
        <taxon>Clostridiaceae</taxon>
        <taxon>Clostridium</taxon>
    </lineage>
</organism>
<evidence type="ECO:0000256" key="3">
    <source>
        <dbReference type="ARBA" id="ARBA00023163"/>
    </source>
</evidence>
<dbReference type="SUPFAM" id="SSF46689">
    <property type="entry name" value="Homeodomain-like"/>
    <property type="match status" value="2"/>
</dbReference>
<proteinExistence type="predicted"/>
<keyword evidence="2" id="KW-0238">DNA-binding</keyword>
<dbReference type="InterPro" id="IPR018060">
    <property type="entry name" value="HTH_AraC"/>
</dbReference>
<evidence type="ECO:0000256" key="1">
    <source>
        <dbReference type="ARBA" id="ARBA00023015"/>
    </source>
</evidence>
<dbReference type="Pfam" id="PF07883">
    <property type="entry name" value="Cupin_2"/>
    <property type="match status" value="1"/>
</dbReference>
<dbReference type="Proteomes" id="UP000190890">
    <property type="component" value="Unassembled WGS sequence"/>
</dbReference>
<keyword evidence="6" id="KW-1185">Reference proteome</keyword>
<dbReference type="AlphaFoldDB" id="A0A1S8TTJ6"/>
<evidence type="ECO:0000256" key="2">
    <source>
        <dbReference type="ARBA" id="ARBA00023125"/>
    </source>
</evidence>
<keyword evidence="3" id="KW-0804">Transcription</keyword>
<evidence type="ECO:0000259" key="4">
    <source>
        <dbReference type="PROSITE" id="PS01124"/>
    </source>
</evidence>
<dbReference type="SMART" id="SM00342">
    <property type="entry name" value="HTH_ARAC"/>
    <property type="match status" value="1"/>
</dbReference>
<evidence type="ECO:0000313" key="5">
    <source>
        <dbReference type="EMBL" id="OOM81076.1"/>
    </source>
</evidence>
<dbReference type="InterPro" id="IPR011051">
    <property type="entry name" value="RmlC_Cupin_sf"/>
</dbReference>
<dbReference type="PANTHER" id="PTHR43280:SF2">
    <property type="entry name" value="HTH-TYPE TRANSCRIPTIONAL REGULATOR EXSA"/>
    <property type="match status" value="1"/>
</dbReference>
<comment type="caution">
    <text evidence="5">The sequence shown here is derived from an EMBL/GenBank/DDBJ whole genome shotgun (WGS) entry which is preliminary data.</text>
</comment>
<dbReference type="InterPro" id="IPR014710">
    <property type="entry name" value="RmlC-like_jellyroll"/>
</dbReference>
<evidence type="ECO:0000313" key="6">
    <source>
        <dbReference type="Proteomes" id="UP000190890"/>
    </source>
</evidence>
<dbReference type="GO" id="GO:0003700">
    <property type="term" value="F:DNA-binding transcription factor activity"/>
    <property type="evidence" value="ECO:0007669"/>
    <property type="project" value="InterPro"/>
</dbReference>
<accession>A0A1S8TTJ6</accession>
<dbReference type="InterPro" id="IPR013096">
    <property type="entry name" value="Cupin_2"/>
</dbReference>
<dbReference type="PROSITE" id="PS01124">
    <property type="entry name" value="HTH_ARAC_FAMILY_2"/>
    <property type="match status" value="1"/>
</dbReference>
<dbReference type="RefSeq" id="WP_077846447.1">
    <property type="nucleotide sequence ID" value="NZ_LZZM01000073.1"/>
</dbReference>
<sequence length="294" mass="34582">MDFKHEIIQFNDDIPIKLYNGKNLLDDKGSKHINMISKHWHSSIEIFYVFTGRVNLWVNSQKYELCNDNLLVININEIHSSKNLENGNGVLLQIPYEFVKIYHPNIDSISFICNSNLEANNSEKYFKLKKMLKDIDNIYNEGKDGYVLKSYSLLFDILFELVTNFSRSKPDKESIKSKKNLNRLTEIIEYIKENKKADLSLDMVAKKVNLTPQYLSKYFQKYMGISYIKYLNSLRFESAYKELVNTDLSITHIAIENGFPDAKAFNKIFKKIYDVNPREYRKNLKTKKLKNTSF</sequence>
<dbReference type="OrthoDB" id="253601at2"/>
<dbReference type="EMBL" id="LZZM01000073">
    <property type="protein sequence ID" value="OOM81076.1"/>
    <property type="molecule type" value="Genomic_DNA"/>
</dbReference>
<name>A0A1S8TTJ6_9CLOT</name>
<dbReference type="STRING" id="29367.CLPUN_12360"/>
<protein>
    <submittedName>
        <fullName evidence="5">Melibiose operon regulatory protein</fullName>
    </submittedName>
</protein>
<dbReference type="Gene3D" id="2.60.120.10">
    <property type="entry name" value="Jelly Rolls"/>
    <property type="match status" value="1"/>
</dbReference>
<keyword evidence="1" id="KW-0805">Transcription regulation</keyword>
<dbReference type="Gene3D" id="1.10.10.60">
    <property type="entry name" value="Homeodomain-like"/>
    <property type="match status" value="2"/>
</dbReference>